<sequence>MKQLSVDRDARELYTLASTQSPSLVLESIQARLAQFICSCSLVRTQMVVAEASVDVVSLLRLDISSASVPWTNTI</sequence>
<accession>A0A2T2ZUW8</accession>
<proteinExistence type="predicted"/>
<keyword evidence="2" id="KW-1185">Reference proteome</keyword>
<dbReference type="Proteomes" id="UP000241462">
    <property type="component" value="Unassembled WGS sequence"/>
</dbReference>
<evidence type="ECO:0000313" key="1">
    <source>
        <dbReference type="EMBL" id="PSR77312.1"/>
    </source>
</evidence>
<dbReference type="InParanoid" id="A0A2T2ZUW8"/>
<reference evidence="1 2" key="1">
    <citation type="journal article" date="2018" name="Mycol. Prog.">
        <title>Coniella lustricola, a new species from submerged detritus.</title>
        <authorList>
            <person name="Raudabaugh D.B."/>
            <person name="Iturriaga T."/>
            <person name="Carver A."/>
            <person name="Mondo S."/>
            <person name="Pangilinan J."/>
            <person name="Lipzen A."/>
            <person name="He G."/>
            <person name="Amirebrahimi M."/>
            <person name="Grigoriev I.V."/>
            <person name="Miller A.N."/>
        </authorList>
    </citation>
    <scope>NUCLEOTIDE SEQUENCE [LARGE SCALE GENOMIC DNA]</scope>
    <source>
        <strain evidence="1 2">B22-T-1</strain>
    </source>
</reference>
<name>A0A2T2ZUW8_9PEZI</name>
<gene>
    <name evidence="1" type="ORF">BD289DRAFT_445540</name>
</gene>
<evidence type="ECO:0000313" key="2">
    <source>
        <dbReference type="Proteomes" id="UP000241462"/>
    </source>
</evidence>
<protein>
    <submittedName>
        <fullName evidence="1">Uncharacterized protein</fullName>
    </submittedName>
</protein>
<organism evidence="1 2">
    <name type="scientific">Coniella lustricola</name>
    <dbReference type="NCBI Taxonomy" id="2025994"/>
    <lineage>
        <taxon>Eukaryota</taxon>
        <taxon>Fungi</taxon>
        <taxon>Dikarya</taxon>
        <taxon>Ascomycota</taxon>
        <taxon>Pezizomycotina</taxon>
        <taxon>Sordariomycetes</taxon>
        <taxon>Sordariomycetidae</taxon>
        <taxon>Diaporthales</taxon>
        <taxon>Schizoparmaceae</taxon>
        <taxon>Coniella</taxon>
    </lineage>
</organism>
<dbReference type="EMBL" id="KZ678661">
    <property type="protein sequence ID" value="PSR77312.1"/>
    <property type="molecule type" value="Genomic_DNA"/>
</dbReference>
<dbReference type="AlphaFoldDB" id="A0A2T2ZUW8"/>